<evidence type="ECO:0000256" key="8">
    <source>
        <dbReference type="ARBA" id="ARBA00022927"/>
    </source>
</evidence>
<accession>A0A1E4SUT5</accession>
<evidence type="ECO:0000256" key="10">
    <source>
        <dbReference type="ARBA" id="ARBA00023017"/>
    </source>
</evidence>
<keyword evidence="5 15" id="KW-0963">Cytoplasm</keyword>
<evidence type="ECO:0000256" key="5">
    <source>
        <dbReference type="ARBA" id="ARBA00022490"/>
    </source>
</evidence>
<evidence type="ECO:0000313" key="17">
    <source>
        <dbReference type="Proteomes" id="UP000094801"/>
    </source>
</evidence>
<comment type="function">
    <text evidence="15">Acts as one of several non-catalytic accessory components of the cytoplasmic dynein complex that are thought to be involved in linking dynein to cargos and to adapter proteins that regulate dynein function. Cytoplasmic dynein acts as a motor for the intracellular retrograde motility of vesicles and organelles along microtubules. May play a role in changing or maintaining the spatial distribution of cytoskeletal structures.</text>
</comment>
<comment type="subunit">
    <text evidence="15">Cytoplasmic dynein consists of two catalytic heavy chains (HCs) and a number of non-catalytic subunits which present intermediate chains (ICs), light intermediate chains (LICs) and light chains (LCs).</text>
</comment>
<dbReference type="OrthoDB" id="10033309at2759"/>
<keyword evidence="9" id="KW-0811">Translocation</keyword>
<dbReference type="GO" id="GO:0005868">
    <property type="term" value="C:cytoplasmic dynein complex"/>
    <property type="evidence" value="ECO:0007669"/>
    <property type="project" value="TreeGrafter"/>
</dbReference>
<dbReference type="SMART" id="SM01375">
    <property type="entry name" value="Dynein_light"/>
    <property type="match status" value="1"/>
</dbReference>
<keyword evidence="14" id="KW-0539">Nucleus</keyword>
<dbReference type="PANTHER" id="PTHR11886:SF35">
    <property type="entry name" value="DYNEIN LIGHT CHAIN"/>
    <property type="match status" value="1"/>
</dbReference>
<evidence type="ECO:0000256" key="15">
    <source>
        <dbReference type="RuleBase" id="RU365010"/>
    </source>
</evidence>
<dbReference type="InterPro" id="IPR037177">
    <property type="entry name" value="DLC_sf"/>
</dbReference>
<comment type="subcellular location">
    <subcellularLocation>
        <location evidence="1 15">Cytoplasm</location>
        <location evidence="1 15">Cytoskeleton</location>
    </subcellularLocation>
    <subcellularLocation>
        <location evidence="2">Nucleus</location>
        <location evidence="2">Nuclear pore complex</location>
    </subcellularLocation>
</comment>
<dbReference type="GO" id="GO:0005874">
    <property type="term" value="C:microtubule"/>
    <property type="evidence" value="ECO:0007669"/>
    <property type="project" value="UniProtKB-KW"/>
</dbReference>
<dbReference type="GO" id="GO:0051028">
    <property type="term" value="P:mRNA transport"/>
    <property type="evidence" value="ECO:0007669"/>
    <property type="project" value="UniProtKB-KW"/>
</dbReference>
<evidence type="ECO:0000256" key="11">
    <source>
        <dbReference type="ARBA" id="ARBA00023132"/>
    </source>
</evidence>
<dbReference type="GO" id="GO:0005643">
    <property type="term" value="C:nuclear pore"/>
    <property type="evidence" value="ECO:0007669"/>
    <property type="project" value="UniProtKB-SubCell"/>
</dbReference>
<dbReference type="SUPFAM" id="SSF54648">
    <property type="entry name" value="DLC"/>
    <property type="match status" value="1"/>
</dbReference>
<sequence>MSEEMQSKVFEIVSKTISKPEKPVQIAAFLKKEMDKEYGPTWHCIVGKSFGSFVSHESGCFIHFYVDTLAILLFKTS</sequence>
<dbReference type="GO" id="GO:0015031">
    <property type="term" value="P:protein transport"/>
    <property type="evidence" value="ECO:0007669"/>
    <property type="project" value="UniProtKB-KW"/>
</dbReference>
<evidence type="ECO:0000256" key="12">
    <source>
        <dbReference type="ARBA" id="ARBA00023175"/>
    </source>
</evidence>
<proteinExistence type="inferred from homology"/>
<evidence type="ECO:0000256" key="2">
    <source>
        <dbReference type="ARBA" id="ARBA00004567"/>
    </source>
</evidence>
<name>A0A1E4SUT5_9ASCO</name>
<keyword evidence="4 15" id="KW-0813">Transport</keyword>
<dbReference type="STRING" id="983967.A0A1E4SUT5"/>
<dbReference type="AlphaFoldDB" id="A0A1E4SUT5"/>
<dbReference type="GO" id="GO:0007017">
    <property type="term" value="P:microtubule-based process"/>
    <property type="evidence" value="ECO:0007669"/>
    <property type="project" value="InterPro"/>
</dbReference>
<dbReference type="Proteomes" id="UP000094801">
    <property type="component" value="Unassembled WGS sequence"/>
</dbReference>
<organism evidence="16 17">
    <name type="scientific">[Candida] arabinofermentans NRRL YB-2248</name>
    <dbReference type="NCBI Taxonomy" id="983967"/>
    <lineage>
        <taxon>Eukaryota</taxon>
        <taxon>Fungi</taxon>
        <taxon>Dikarya</taxon>
        <taxon>Ascomycota</taxon>
        <taxon>Saccharomycotina</taxon>
        <taxon>Pichiomycetes</taxon>
        <taxon>Pichiales</taxon>
        <taxon>Pichiaceae</taxon>
        <taxon>Ogataea</taxon>
        <taxon>Ogataea/Candida clade</taxon>
    </lineage>
</organism>
<evidence type="ECO:0000256" key="4">
    <source>
        <dbReference type="ARBA" id="ARBA00022448"/>
    </source>
</evidence>
<comment type="similarity">
    <text evidence="3 15">Belongs to the dynein light chain family.</text>
</comment>
<evidence type="ECO:0000256" key="6">
    <source>
        <dbReference type="ARBA" id="ARBA00022701"/>
    </source>
</evidence>
<keyword evidence="7" id="KW-0509">mRNA transport</keyword>
<evidence type="ECO:0000256" key="13">
    <source>
        <dbReference type="ARBA" id="ARBA00023212"/>
    </source>
</evidence>
<evidence type="ECO:0000256" key="14">
    <source>
        <dbReference type="ARBA" id="ARBA00023242"/>
    </source>
</evidence>
<keyword evidence="12 15" id="KW-0505">Motor protein</keyword>
<dbReference type="EMBL" id="KV453865">
    <property type="protein sequence ID" value="ODV83273.1"/>
    <property type="molecule type" value="Genomic_DNA"/>
</dbReference>
<keyword evidence="8" id="KW-0653">Protein transport</keyword>
<evidence type="ECO:0000256" key="3">
    <source>
        <dbReference type="ARBA" id="ARBA00010156"/>
    </source>
</evidence>
<dbReference type="PROSITE" id="PS01239">
    <property type="entry name" value="DYNEIN_LIGHT_1"/>
    <property type="match status" value="1"/>
</dbReference>
<dbReference type="InterPro" id="IPR001372">
    <property type="entry name" value="Dynein_light_chain_typ-1/2"/>
</dbReference>
<dbReference type="PANTHER" id="PTHR11886">
    <property type="entry name" value="DYNEIN LIGHT CHAIN"/>
    <property type="match status" value="1"/>
</dbReference>
<dbReference type="InterPro" id="IPR019763">
    <property type="entry name" value="Dynein_light_1/2_CS"/>
</dbReference>
<protein>
    <recommendedName>
        <fullName evidence="15">Dynein light chain</fullName>
    </recommendedName>
</protein>
<dbReference type="Pfam" id="PF01221">
    <property type="entry name" value="Dynein_light"/>
    <property type="match status" value="1"/>
</dbReference>
<dbReference type="FunFam" id="3.30.740.10:FF:000005">
    <property type="entry name" value="Dynein light chain"/>
    <property type="match status" value="1"/>
</dbReference>
<dbReference type="CDD" id="cd21452">
    <property type="entry name" value="DLC-like_DYNLL1_DYNLL2"/>
    <property type="match status" value="1"/>
</dbReference>
<keyword evidence="6 15" id="KW-0493">Microtubule</keyword>
<evidence type="ECO:0000256" key="9">
    <source>
        <dbReference type="ARBA" id="ARBA00023010"/>
    </source>
</evidence>
<keyword evidence="11" id="KW-0906">Nuclear pore complex</keyword>
<dbReference type="GO" id="GO:0045505">
    <property type="term" value="F:dynein intermediate chain binding"/>
    <property type="evidence" value="ECO:0007669"/>
    <property type="project" value="TreeGrafter"/>
</dbReference>
<evidence type="ECO:0000256" key="1">
    <source>
        <dbReference type="ARBA" id="ARBA00004245"/>
    </source>
</evidence>
<evidence type="ECO:0000256" key="7">
    <source>
        <dbReference type="ARBA" id="ARBA00022816"/>
    </source>
</evidence>
<evidence type="ECO:0000313" key="16">
    <source>
        <dbReference type="EMBL" id="ODV83273.1"/>
    </source>
</evidence>
<dbReference type="Gene3D" id="3.30.740.10">
    <property type="entry name" value="Protein Inhibitor Of Neuronal Nitric Oxide Synthase"/>
    <property type="match status" value="1"/>
</dbReference>
<keyword evidence="17" id="KW-1185">Reference proteome</keyword>
<gene>
    <name evidence="16" type="ORF">CANARDRAFT_30051</name>
</gene>
<reference evidence="17" key="1">
    <citation type="submission" date="2016-04" db="EMBL/GenBank/DDBJ databases">
        <title>Comparative genomics of biotechnologically important yeasts.</title>
        <authorList>
            <consortium name="DOE Joint Genome Institute"/>
            <person name="Riley R."/>
            <person name="Haridas S."/>
            <person name="Wolfe K.H."/>
            <person name="Lopes M.R."/>
            <person name="Hittinger C.T."/>
            <person name="Goker M."/>
            <person name="Salamov A."/>
            <person name="Wisecaver J."/>
            <person name="Long T.M."/>
            <person name="Aerts A.L."/>
            <person name="Barry K."/>
            <person name="Choi C."/>
            <person name="Clum A."/>
            <person name="Coughlan A.Y."/>
            <person name="Deshpande S."/>
            <person name="Douglass A.P."/>
            <person name="Hanson S.J."/>
            <person name="Klenk H.-P."/>
            <person name="Labutti K."/>
            <person name="Lapidus A."/>
            <person name="Lindquist E."/>
            <person name="Lipzen A."/>
            <person name="Meier-Kolthoff J.P."/>
            <person name="Ohm R.A."/>
            <person name="Otillar R.P."/>
            <person name="Pangilinan J."/>
            <person name="Peng Y."/>
            <person name="Rokas A."/>
            <person name="Rosa C.A."/>
            <person name="Scheuner C."/>
            <person name="Sibirny A.A."/>
            <person name="Slot J.C."/>
            <person name="Stielow J.B."/>
            <person name="Sun H."/>
            <person name="Kurtzman C.P."/>
            <person name="Blackwell M."/>
            <person name="Grigoriev I.V."/>
            <person name="Jeffries T.W."/>
        </authorList>
    </citation>
    <scope>NUCLEOTIDE SEQUENCE [LARGE SCALE GENOMIC DNA]</scope>
    <source>
        <strain evidence="17">NRRL YB-2248</strain>
    </source>
</reference>
<keyword evidence="10 15" id="KW-0243">Dynein</keyword>
<keyword evidence="13 15" id="KW-0206">Cytoskeleton</keyword>